<dbReference type="InterPro" id="IPR036291">
    <property type="entry name" value="NAD(P)-bd_dom_sf"/>
</dbReference>
<comment type="subcellular location">
    <subcellularLocation>
        <location evidence="4">Cytoplasm</location>
    </subcellularLocation>
</comment>
<dbReference type="PANTHER" id="PTHR11645">
    <property type="entry name" value="PYRROLINE-5-CARBOXYLATE REDUCTASE"/>
    <property type="match status" value="1"/>
</dbReference>
<accession>A0A1H9ASE3</accession>
<organism evidence="9 10">
    <name type="scientific">Faunimonas pinastri</name>
    <dbReference type="NCBI Taxonomy" id="1855383"/>
    <lineage>
        <taxon>Bacteria</taxon>
        <taxon>Pseudomonadati</taxon>
        <taxon>Pseudomonadota</taxon>
        <taxon>Alphaproteobacteria</taxon>
        <taxon>Hyphomicrobiales</taxon>
        <taxon>Afifellaceae</taxon>
        <taxon>Faunimonas</taxon>
    </lineage>
</organism>
<evidence type="ECO:0000256" key="4">
    <source>
        <dbReference type="HAMAP-Rule" id="MF_01925"/>
    </source>
</evidence>
<dbReference type="SUPFAM" id="SSF51735">
    <property type="entry name" value="NAD(P)-binding Rossmann-fold domains"/>
    <property type="match status" value="1"/>
</dbReference>
<dbReference type="PIRSF" id="PIRSF000193">
    <property type="entry name" value="Pyrrol-5-carb_rd"/>
    <property type="match status" value="1"/>
</dbReference>
<evidence type="ECO:0000256" key="5">
    <source>
        <dbReference type="NCBIfam" id="TIGR00112"/>
    </source>
</evidence>
<comment type="function">
    <text evidence="4">Catalyzes the reduction of 1-pyrroline-5-carboxylate (PCA) to L-proline.</text>
</comment>
<dbReference type="EC" id="1.5.1.2" evidence="4 5"/>
<dbReference type="PANTHER" id="PTHR11645:SF0">
    <property type="entry name" value="PYRROLINE-5-CARBOXYLATE REDUCTASE 3"/>
    <property type="match status" value="1"/>
</dbReference>
<feature type="domain" description="Pyrroline-5-carboxylate reductase catalytic N-terminal" evidence="7">
    <location>
        <begin position="8"/>
        <end position="103"/>
    </location>
</feature>
<evidence type="ECO:0000259" key="7">
    <source>
        <dbReference type="Pfam" id="PF03807"/>
    </source>
</evidence>
<evidence type="ECO:0000256" key="1">
    <source>
        <dbReference type="ARBA" id="ARBA00005525"/>
    </source>
</evidence>
<evidence type="ECO:0000313" key="9">
    <source>
        <dbReference type="EMBL" id="SEP79676.1"/>
    </source>
</evidence>
<dbReference type="HAMAP" id="MF_01925">
    <property type="entry name" value="P5C_reductase"/>
    <property type="match status" value="1"/>
</dbReference>
<dbReference type="InterPro" id="IPR000304">
    <property type="entry name" value="Pyrroline-COOH_reductase"/>
</dbReference>
<dbReference type="FunFam" id="1.10.3730.10:FF:000001">
    <property type="entry name" value="Pyrroline-5-carboxylate reductase"/>
    <property type="match status" value="1"/>
</dbReference>
<evidence type="ECO:0000313" key="10">
    <source>
        <dbReference type="Proteomes" id="UP000199647"/>
    </source>
</evidence>
<dbReference type="NCBIfam" id="TIGR00112">
    <property type="entry name" value="proC"/>
    <property type="match status" value="1"/>
</dbReference>
<keyword evidence="2 4" id="KW-0521">NADP</keyword>
<sequence>MLERAEPLCLLGAGKMGSALLNGWLGWGFDPGAVTVVDPGLDAARRTEFTDRGITVVSSMEEAGTREFRAVLLAVKPQMMGNVLPSTGVIAGPETLVVSVAAGIRLDMLGAAFPRSAVVRAMPNTPAQVGMGMTVAIGNERVTSDFHALAGALLEAVGKVAWIEDESLMDAVTAVSGSGPAYVFLLAECLAEAGRKAGLPADLAETLANQTVAGAGVLLDGGAIPAATLRQNVTSPNGTTAAALSVLMADDGLQPLMDRAVEAARLRSIELG</sequence>
<dbReference type="AlphaFoldDB" id="A0A1H9ASE3"/>
<name>A0A1H9ASE3_9HYPH</name>
<dbReference type="EMBL" id="FOFG01000001">
    <property type="protein sequence ID" value="SEP79676.1"/>
    <property type="molecule type" value="Genomic_DNA"/>
</dbReference>
<gene>
    <name evidence="4" type="primary">proC</name>
    <name evidence="9" type="ORF">SAMN05216548_101515</name>
</gene>
<reference evidence="9 10" key="1">
    <citation type="submission" date="2016-10" db="EMBL/GenBank/DDBJ databases">
        <authorList>
            <person name="de Groot N.N."/>
        </authorList>
    </citation>
    <scope>NUCLEOTIDE SEQUENCE [LARGE SCALE GENOMIC DNA]</scope>
    <source>
        <strain evidence="9 10">A52C2</strain>
    </source>
</reference>
<dbReference type="InterPro" id="IPR029036">
    <property type="entry name" value="P5CR_dimer"/>
</dbReference>
<dbReference type="GO" id="GO:0004735">
    <property type="term" value="F:pyrroline-5-carboxylate reductase activity"/>
    <property type="evidence" value="ECO:0007669"/>
    <property type="project" value="UniProtKB-UniRule"/>
</dbReference>
<comment type="pathway">
    <text evidence="4">Amino-acid biosynthesis; L-proline biosynthesis; L-proline from L-glutamate 5-semialdehyde: step 1/1.</text>
</comment>
<comment type="similarity">
    <text evidence="1 4">Belongs to the pyrroline-5-carboxylate reductase family.</text>
</comment>
<keyword evidence="3 4" id="KW-0560">Oxidoreductase</keyword>
<feature type="binding site" evidence="6">
    <location>
        <begin position="74"/>
        <end position="77"/>
    </location>
    <ligand>
        <name>NADP(+)</name>
        <dbReference type="ChEBI" id="CHEBI:58349"/>
    </ligand>
</feature>
<dbReference type="GO" id="GO:0055129">
    <property type="term" value="P:L-proline biosynthetic process"/>
    <property type="evidence" value="ECO:0007669"/>
    <property type="project" value="UniProtKB-UniRule"/>
</dbReference>
<comment type="catalytic activity">
    <reaction evidence="4">
        <text>L-proline + NAD(+) = (S)-1-pyrroline-5-carboxylate + NADH + 2 H(+)</text>
        <dbReference type="Rhea" id="RHEA:14105"/>
        <dbReference type="ChEBI" id="CHEBI:15378"/>
        <dbReference type="ChEBI" id="CHEBI:17388"/>
        <dbReference type="ChEBI" id="CHEBI:57540"/>
        <dbReference type="ChEBI" id="CHEBI:57945"/>
        <dbReference type="ChEBI" id="CHEBI:60039"/>
        <dbReference type="EC" id="1.5.1.2"/>
    </reaction>
</comment>
<dbReference type="GO" id="GO:0005737">
    <property type="term" value="C:cytoplasm"/>
    <property type="evidence" value="ECO:0007669"/>
    <property type="project" value="UniProtKB-SubCell"/>
</dbReference>
<keyword evidence="10" id="KW-1185">Reference proteome</keyword>
<dbReference type="Proteomes" id="UP000199647">
    <property type="component" value="Unassembled WGS sequence"/>
</dbReference>
<proteinExistence type="inferred from homology"/>
<dbReference type="SUPFAM" id="SSF48179">
    <property type="entry name" value="6-phosphogluconate dehydrogenase C-terminal domain-like"/>
    <property type="match status" value="1"/>
</dbReference>
<dbReference type="Gene3D" id="1.10.3730.10">
    <property type="entry name" value="ProC C-terminal domain-like"/>
    <property type="match status" value="1"/>
</dbReference>
<dbReference type="InterPro" id="IPR008927">
    <property type="entry name" value="6-PGluconate_DH-like_C_sf"/>
</dbReference>
<keyword evidence="4" id="KW-0963">Cytoplasm</keyword>
<feature type="domain" description="Pyrroline-5-carboxylate reductase dimerisation" evidence="8">
    <location>
        <begin position="166"/>
        <end position="271"/>
    </location>
</feature>
<keyword evidence="4" id="KW-0641">Proline biosynthesis</keyword>
<evidence type="ECO:0000256" key="2">
    <source>
        <dbReference type="ARBA" id="ARBA00022857"/>
    </source>
</evidence>
<evidence type="ECO:0000259" key="8">
    <source>
        <dbReference type="Pfam" id="PF14748"/>
    </source>
</evidence>
<comment type="catalytic activity">
    <reaction evidence="4">
        <text>L-proline + NADP(+) = (S)-1-pyrroline-5-carboxylate + NADPH + 2 H(+)</text>
        <dbReference type="Rhea" id="RHEA:14109"/>
        <dbReference type="ChEBI" id="CHEBI:15378"/>
        <dbReference type="ChEBI" id="CHEBI:17388"/>
        <dbReference type="ChEBI" id="CHEBI:57783"/>
        <dbReference type="ChEBI" id="CHEBI:58349"/>
        <dbReference type="ChEBI" id="CHEBI:60039"/>
        <dbReference type="EC" id="1.5.1.2"/>
    </reaction>
</comment>
<evidence type="ECO:0000256" key="3">
    <source>
        <dbReference type="ARBA" id="ARBA00023002"/>
    </source>
</evidence>
<dbReference type="UniPathway" id="UPA00098">
    <property type="reaction ID" value="UER00361"/>
</dbReference>
<dbReference type="STRING" id="1855383.SAMN05216548_101515"/>
<evidence type="ECO:0000256" key="6">
    <source>
        <dbReference type="PIRSR" id="PIRSR000193-1"/>
    </source>
</evidence>
<dbReference type="InterPro" id="IPR028939">
    <property type="entry name" value="P5C_Rdtase_cat_N"/>
</dbReference>
<dbReference type="Gene3D" id="3.40.50.720">
    <property type="entry name" value="NAD(P)-binding Rossmann-like Domain"/>
    <property type="match status" value="1"/>
</dbReference>
<feature type="binding site" evidence="6">
    <location>
        <begin position="11"/>
        <end position="16"/>
    </location>
    <ligand>
        <name>NADP(+)</name>
        <dbReference type="ChEBI" id="CHEBI:58349"/>
    </ligand>
</feature>
<dbReference type="Pfam" id="PF14748">
    <property type="entry name" value="P5CR_dimer"/>
    <property type="match status" value="1"/>
</dbReference>
<protein>
    <recommendedName>
        <fullName evidence="4 5">Pyrroline-5-carboxylate reductase</fullName>
        <shortName evidence="4">P5C reductase</shortName>
        <shortName evidence="4">P5CR</shortName>
        <ecNumber evidence="4 5">1.5.1.2</ecNumber>
    </recommendedName>
    <alternativeName>
        <fullName evidence="4">PCA reductase</fullName>
    </alternativeName>
</protein>
<keyword evidence="4" id="KW-0028">Amino-acid biosynthesis</keyword>
<dbReference type="Pfam" id="PF03807">
    <property type="entry name" value="F420_oxidored"/>
    <property type="match status" value="1"/>
</dbReference>